<protein>
    <submittedName>
        <fullName evidence="9">Zinc-binding dehydrogenase</fullName>
    </submittedName>
</protein>
<comment type="cofactor">
    <cofactor evidence="1 6">
        <name>Zn(2+)</name>
        <dbReference type="ChEBI" id="CHEBI:29105"/>
    </cofactor>
</comment>
<dbReference type="InterPro" id="IPR013149">
    <property type="entry name" value="ADH-like_C"/>
</dbReference>
<keyword evidence="5" id="KW-0560">Oxidoreductase</keyword>
<dbReference type="InterPro" id="IPR002328">
    <property type="entry name" value="ADH_Zn_CS"/>
</dbReference>
<dbReference type="AlphaFoldDB" id="A0A662DIG7"/>
<dbReference type="Proteomes" id="UP000280417">
    <property type="component" value="Unassembled WGS sequence"/>
</dbReference>
<name>A0A662DIG7_UNCAE</name>
<dbReference type="SUPFAM" id="SSF51735">
    <property type="entry name" value="NAD(P)-binding Rossmann-fold domains"/>
    <property type="match status" value="1"/>
</dbReference>
<dbReference type="SUPFAM" id="SSF50129">
    <property type="entry name" value="GroES-like"/>
    <property type="match status" value="1"/>
</dbReference>
<sequence length="344" mass="37855">MATRRKIAKLVAPKRFEVMEEPLRSPKENEILIRILSAGLCHSEMPTYLGKSAIAIREDGTYFKNENIKYPVELGHESVGVIEEVGSAVKNFKAGDYVSGPIRPSFASHVIMDPSTKPLAKIPDSVKELKYCLAEPLMCASNIVRAANPEFGDYVAVIGCGFMGLLCLSGVARSTAFEVIAIDLIDSRLEWAKKLGATKTINPKKVDAVNAVKEITRGHGVDVAVEVTGRMAGFSLACDIIRGDGPVDSGRGRGKILIPSLYSFPETMNAGYQLMFKSPIIHSTHPWYSMDYMDDMKKGIEGFVRGIFPLDKLITHEFSLEDIQKGFELMEHPGEDYLKGIILP</sequence>
<dbReference type="EMBL" id="QMQA01000009">
    <property type="protein sequence ID" value="RLE15305.1"/>
    <property type="molecule type" value="Genomic_DNA"/>
</dbReference>
<dbReference type="InterPro" id="IPR011032">
    <property type="entry name" value="GroES-like_sf"/>
</dbReference>
<evidence type="ECO:0000256" key="2">
    <source>
        <dbReference type="ARBA" id="ARBA00008072"/>
    </source>
</evidence>
<dbReference type="Gene3D" id="3.40.50.720">
    <property type="entry name" value="NAD(P)-binding Rossmann-like Domain"/>
    <property type="match status" value="1"/>
</dbReference>
<dbReference type="InterPro" id="IPR013154">
    <property type="entry name" value="ADH-like_N"/>
</dbReference>
<evidence type="ECO:0000313" key="10">
    <source>
        <dbReference type="Proteomes" id="UP000280417"/>
    </source>
</evidence>
<evidence type="ECO:0000259" key="7">
    <source>
        <dbReference type="Pfam" id="PF00107"/>
    </source>
</evidence>
<accession>A0A662DIG7</accession>
<evidence type="ECO:0000256" key="5">
    <source>
        <dbReference type="ARBA" id="ARBA00023002"/>
    </source>
</evidence>
<evidence type="ECO:0000256" key="4">
    <source>
        <dbReference type="ARBA" id="ARBA00022833"/>
    </source>
</evidence>
<dbReference type="PANTHER" id="PTHR43350">
    <property type="entry name" value="NAD-DEPENDENT ALCOHOL DEHYDROGENASE"/>
    <property type="match status" value="1"/>
</dbReference>
<comment type="similarity">
    <text evidence="2 6">Belongs to the zinc-containing alcohol dehydrogenase family.</text>
</comment>
<reference evidence="9 10" key="1">
    <citation type="submission" date="2018-06" db="EMBL/GenBank/DDBJ databases">
        <title>Extensive metabolic versatility and redundancy in microbially diverse, dynamic hydrothermal sediments.</title>
        <authorList>
            <person name="Dombrowski N."/>
            <person name="Teske A."/>
            <person name="Baker B.J."/>
        </authorList>
    </citation>
    <scope>NUCLEOTIDE SEQUENCE [LARGE SCALE GENOMIC DNA]</scope>
    <source>
        <strain evidence="9">B3_G15</strain>
    </source>
</reference>
<evidence type="ECO:0000313" key="9">
    <source>
        <dbReference type="EMBL" id="RLE15305.1"/>
    </source>
</evidence>
<gene>
    <name evidence="9" type="ORF">DRJ04_00685</name>
</gene>
<proteinExistence type="inferred from homology"/>
<evidence type="ECO:0000259" key="8">
    <source>
        <dbReference type="Pfam" id="PF08240"/>
    </source>
</evidence>
<evidence type="ECO:0000256" key="6">
    <source>
        <dbReference type="RuleBase" id="RU361277"/>
    </source>
</evidence>
<evidence type="ECO:0000256" key="1">
    <source>
        <dbReference type="ARBA" id="ARBA00001947"/>
    </source>
</evidence>
<dbReference type="PANTHER" id="PTHR43350:SF2">
    <property type="entry name" value="GROES-LIKE ZINC-BINDING ALCOHOL DEHYDROGENASE FAMILY PROTEIN"/>
    <property type="match status" value="1"/>
</dbReference>
<dbReference type="PROSITE" id="PS00059">
    <property type="entry name" value="ADH_ZINC"/>
    <property type="match status" value="1"/>
</dbReference>
<dbReference type="Gene3D" id="3.90.180.10">
    <property type="entry name" value="Medium-chain alcohol dehydrogenases, catalytic domain"/>
    <property type="match status" value="2"/>
</dbReference>
<evidence type="ECO:0000256" key="3">
    <source>
        <dbReference type="ARBA" id="ARBA00022723"/>
    </source>
</evidence>
<dbReference type="Pfam" id="PF00107">
    <property type="entry name" value="ADH_zinc_N"/>
    <property type="match status" value="1"/>
</dbReference>
<dbReference type="GO" id="GO:0016491">
    <property type="term" value="F:oxidoreductase activity"/>
    <property type="evidence" value="ECO:0007669"/>
    <property type="project" value="UniProtKB-KW"/>
</dbReference>
<feature type="domain" description="Alcohol dehydrogenase-like C-terminal" evidence="7">
    <location>
        <begin position="167"/>
        <end position="245"/>
    </location>
</feature>
<dbReference type="InterPro" id="IPR036291">
    <property type="entry name" value="NAD(P)-bd_dom_sf"/>
</dbReference>
<keyword evidence="3 6" id="KW-0479">Metal-binding</keyword>
<dbReference type="Pfam" id="PF08240">
    <property type="entry name" value="ADH_N"/>
    <property type="match status" value="1"/>
</dbReference>
<keyword evidence="4 6" id="KW-0862">Zinc</keyword>
<organism evidence="9 10">
    <name type="scientific">Aerophobetes bacterium</name>
    <dbReference type="NCBI Taxonomy" id="2030807"/>
    <lineage>
        <taxon>Bacteria</taxon>
        <taxon>Candidatus Aerophobota</taxon>
    </lineage>
</organism>
<comment type="caution">
    <text evidence="9">The sequence shown here is derived from an EMBL/GenBank/DDBJ whole genome shotgun (WGS) entry which is preliminary data.</text>
</comment>
<feature type="domain" description="Alcohol dehydrogenase-like N-terminal" evidence="8">
    <location>
        <begin position="28"/>
        <end position="99"/>
    </location>
</feature>
<dbReference type="GO" id="GO:0008270">
    <property type="term" value="F:zinc ion binding"/>
    <property type="evidence" value="ECO:0007669"/>
    <property type="project" value="InterPro"/>
</dbReference>